<keyword evidence="2" id="KW-1133">Transmembrane helix</keyword>
<feature type="region of interest" description="Disordered" evidence="1">
    <location>
        <begin position="697"/>
        <end position="731"/>
    </location>
</feature>
<keyword evidence="4" id="KW-1185">Reference proteome</keyword>
<feature type="transmembrane region" description="Helical" evidence="2">
    <location>
        <begin position="12"/>
        <end position="32"/>
    </location>
</feature>
<keyword evidence="2" id="KW-0472">Membrane</keyword>
<feature type="region of interest" description="Disordered" evidence="1">
    <location>
        <begin position="40"/>
        <end position="68"/>
    </location>
</feature>
<feature type="compositionally biased region" description="Polar residues" evidence="1">
    <location>
        <begin position="713"/>
        <end position="723"/>
    </location>
</feature>
<dbReference type="OrthoDB" id="206387at2157"/>
<comment type="caution">
    <text evidence="3">The sequence shown here is derived from an EMBL/GenBank/DDBJ whole genome shotgun (WGS) entry which is preliminary data.</text>
</comment>
<dbReference type="STRING" id="1227490.C479_07658"/>
<evidence type="ECO:0008006" key="5">
    <source>
        <dbReference type="Google" id="ProtNLM"/>
    </source>
</evidence>
<accession>M0BL08</accession>
<dbReference type="Proteomes" id="UP000011560">
    <property type="component" value="Unassembled WGS sequence"/>
</dbReference>
<feature type="region of interest" description="Disordered" evidence="1">
    <location>
        <begin position="224"/>
        <end position="248"/>
    </location>
</feature>
<proteinExistence type="predicted"/>
<protein>
    <recommendedName>
        <fullName evidence="5">DUF4129 domain-containing protein</fullName>
    </recommendedName>
</protein>
<dbReference type="EMBL" id="AOIQ01000013">
    <property type="protein sequence ID" value="ELZ11167.1"/>
    <property type="molecule type" value="Genomic_DNA"/>
</dbReference>
<organism evidence="3 4">
    <name type="scientific">Halovivax asiaticus JCM 14624</name>
    <dbReference type="NCBI Taxonomy" id="1227490"/>
    <lineage>
        <taxon>Archaea</taxon>
        <taxon>Methanobacteriati</taxon>
        <taxon>Methanobacteriota</taxon>
        <taxon>Stenosarchaea group</taxon>
        <taxon>Halobacteria</taxon>
        <taxon>Halobacteriales</taxon>
        <taxon>Natrialbaceae</taxon>
        <taxon>Halovivax</taxon>
    </lineage>
</organism>
<dbReference type="RefSeq" id="WP_007700328.1">
    <property type="nucleotide sequence ID" value="NZ_AOIQ01000013.1"/>
</dbReference>
<sequence length="731" mass="76806">MTSLPAIGRLSIPFRSFATVAVVVLVVAGALVPTAAGSLGGDDAALDGRSDPGVTAPHDREIGLPVNPGVVTGVDPAVSAAANSTNRTERHRNPESYEADGDTAALADWFEADLTARLETGANWLREGEYDLANESIGEDFLSQYAAYVDVADELDRNGTAELFERTRNEQAALTALLEDYEETETAYDEAMADGETDLARERARELEEIATQINESRETLSTQYDDLEESGAGNFSETREAVESTAEDIRSTHTEITREAFEATALSVRARNSDISFTEPLRAGGRLVSETGAPVADEAIGLEVGNRSLRTTTDSRGRFSFTYRPVSIPASAENVTVTYVPDPSSRYLDSRTTVPVSITQETATIDELTSNTSSVAFADPTSVSADVSIDGDPVDGLPLNVTIEGTDVGAGETENGSLDTAISVPATIPPGERELGVAVPTEDPAVVASATTTVTVESTAPTLAIDTERRDDDLLVNGSLAVDTVGVGGQEVTVAVDGERVATATTAADGSFGTAVAIPSTAGDHQVTVSMDGAGTNLETVEATETVVVSAEQSSQGPSVGVFVAIGGAVVLLVLAGTGWWRWRRSRGDSTASHSESTPDPSITVRAVSGQLLSQAADALEAHRPDDAVRTAYTAVRSQLDAGVDTRAGLTHWEFFRAYETPDETETERLATLTAAYERATFDPSPVEPAVARETLTYADELCDSDAAAESTAPTDESTGSSDDGRIDEE</sequence>
<evidence type="ECO:0000313" key="3">
    <source>
        <dbReference type="EMBL" id="ELZ11167.1"/>
    </source>
</evidence>
<feature type="transmembrane region" description="Helical" evidence="2">
    <location>
        <begin position="561"/>
        <end position="582"/>
    </location>
</feature>
<reference evidence="3 4" key="1">
    <citation type="journal article" date="2014" name="PLoS Genet.">
        <title>Phylogenetically driven sequencing of extremely halophilic archaea reveals strategies for static and dynamic osmo-response.</title>
        <authorList>
            <person name="Becker E.A."/>
            <person name="Seitzer P.M."/>
            <person name="Tritt A."/>
            <person name="Larsen D."/>
            <person name="Krusor M."/>
            <person name="Yao A.I."/>
            <person name="Wu D."/>
            <person name="Madern D."/>
            <person name="Eisen J.A."/>
            <person name="Darling A.E."/>
            <person name="Facciotti M.T."/>
        </authorList>
    </citation>
    <scope>NUCLEOTIDE SEQUENCE [LARGE SCALE GENOMIC DNA]</scope>
    <source>
        <strain evidence="3 4">JCM 14624</strain>
    </source>
</reference>
<dbReference type="AlphaFoldDB" id="M0BL08"/>
<evidence type="ECO:0000256" key="2">
    <source>
        <dbReference type="SAM" id="Phobius"/>
    </source>
</evidence>
<evidence type="ECO:0000256" key="1">
    <source>
        <dbReference type="SAM" id="MobiDB-lite"/>
    </source>
</evidence>
<feature type="compositionally biased region" description="Basic and acidic residues" evidence="1">
    <location>
        <begin position="238"/>
        <end position="248"/>
    </location>
</feature>
<keyword evidence="2" id="KW-0812">Transmembrane</keyword>
<evidence type="ECO:0000313" key="4">
    <source>
        <dbReference type="Proteomes" id="UP000011560"/>
    </source>
</evidence>
<name>M0BL08_9EURY</name>
<gene>
    <name evidence="3" type="ORF">C479_07658</name>
</gene>